<evidence type="ECO:0000256" key="2">
    <source>
        <dbReference type="ARBA" id="ARBA00022552"/>
    </source>
</evidence>
<evidence type="ECO:0000313" key="8">
    <source>
        <dbReference type="Proteomes" id="UP001194714"/>
    </source>
</evidence>
<organism evidence="7 8">
    <name type="scientific">Candidatus Neptunichlamydia vexilliferae</name>
    <dbReference type="NCBI Taxonomy" id="1651774"/>
    <lineage>
        <taxon>Bacteria</taxon>
        <taxon>Pseudomonadati</taxon>
        <taxon>Chlamydiota</taxon>
        <taxon>Chlamydiia</taxon>
        <taxon>Parachlamydiales</taxon>
        <taxon>Simkaniaceae</taxon>
        <taxon>Candidatus Neptunichlamydia</taxon>
    </lineage>
</organism>
<evidence type="ECO:0000256" key="4">
    <source>
        <dbReference type="ARBA" id="ARBA00022679"/>
    </source>
</evidence>
<keyword evidence="3" id="KW-0489">Methyltransferase</keyword>
<sequence>MDNGLYLLPNFLGEELEPQAFFPRAVEEVVPTLDGLIAESEKGARRFLKQFHPSFREVPILLLNEHTDTIDTLLAPLQKGERWGLISDAGLPVLADPGARLIRRLHSLNIPVQTFPGPSSLIYALQLSGLSAQNFTFHGYPPRDLKALKEKLRTLPKNQTHLFIEAPYRTDKFLQTLIGGLQDETDLSVAWNLTLPTQGVRTDKIAKWKKKGLSLGKVPAVFVIASVHDNFLKVKGKRGKTRFS</sequence>
<dbReference type="InterPro" id="IPR014777">
    <property type="entry name" value="4pyrrole_Mease_sub1"/>
</dbReference>
<keyword evidence="2" id="KW-0698">rRNA processing</keyword>
<dbReference type="InterPro" id="IPR008189">
    <property type="entry name" value="rRNA_ssu_MeTfrase_I"/>
</dbReference>
<dbReference type="PANTHER" id="PTHR46111">
    <property type="entry name" value="RIBOSOMAL RNA SMALL SUBUNIT METHYLTRANSFERASE I"/>
    <property type="match status" value="1"/>
</dbReference>
<gene>
    <name evidence="7" type="ORF">NEPTK9_001644</name>
</gene>
<dbReference type="Proteomes" id="UP001194714">
    <property type="component" value="Unassembled WGS sequence"/>
</dbReference>
<comment type="caution">
    <text evidence="7">The sequence shown here is derived from an EMBL/GenBank/DDBJ whole genome shotgun (WGS) entry which is preliminary data.</text>
</comment>
<evidence type="ECO:0000313" key="7">
    <source>
        <dbReference type="EMBL" id="MBF5060114.1"/>
    </source>
</evidence>
<feature type="domain" description="Tetrapyrrole methylase" evidence="6">
    <location>
        <begin position="44"/>
        <end position="206"/>
    </location>
</feature>
<keyword evidence="1" id="KW-0963">Cytoplasm</keyword>
<dbReference type="EMBL" id="JAAEJV010000075">
    <property type="protein sequence ID" value="MBF5060114.1"/>
    <property type="molecule type" value="Genomic_DNA"/>
</dbReference>
<keyword evidence="8" id="KW-1185">Reference proteome</keyword>
<dbReference type="PIRSF" id="PIRSF005917">
    <property type="entry name" value="MTase_YraL"/>
    <property type="match status" value="1"/>
</dbReference>
<reference evidence="7 8" key="1">
    <citation type="submission" date="2020-01" db="EMBL/GenBank/DDBJ databases">
        <title>Draft genome sequence of Cand. Neptunochlamydia vexilliferae K9.</title>
        <authorList>
            <person name="Schulz F."/>
            <person name="Koestlbacher S."/>
            <person name="Wascher F."/>
            <person name="Pizzetti I."/>
            <person name="Horn M."/>
        </authorList>
    </citation>
    <scope>NUCLEOTIDE SEQUENCE [LARGE SCALE GENOMIC DNA]</scope>
    <source>
        <strain evidence="7 8">K9</strain>
    </source>
</reference>
<accession>A0ABS0B1P8</accession>
<dbReference type="Gene3D" id="3.40.1010.10">
    <property type="entry name" value="Cobalt-precorrin-4 Transmethylase, Domain 1"/>
    <property type="match status" value="1"/>
</dbReference>
<evidence type="ECO:0000256" key="3">
    <source>
        <dbReference type="ARBA" id="ARBA00022603"/>
    </source>
</evidence>
<proteinExistence type="predicted"/>
<dbReference type="InterPro" id="IPR000878">
    <property type="entry name" value="4pyrrol_Mease"/>
</dbReference>
<evidence type="ECO:0000259" key="6">
    <source>
        <dbReference type="Pfam" id="PF00590"/>
    </source>
</evidence>
<dbReference type="InterPro" id="IPR035996">
    <property type="entry name" value="4pyrrol_Methylase_sf"/>
</dbReference>
<protein>
    <recommendedName>
        <fullName evidence="6">Tetrapyrrole methylase domain-containing protein</fullName>
    </recommendedName>
</protein>
<keyword evidence="5" id="KW-0949">S-adenosyl-L-methionine</keyword>
<dbReference type="RefSeq" id="WP_194848441.1">
    <property type="nucleotide sequence ID" value="NZ_JAAEJV010000075.1"/>
</dbReference>
<dbReference type="PANTHER" id="PTHR46111:SF2">
    <property type="entry name" value="SAM-DEPENDENT METHYLTRANSFERASE"/>
    <property type="match status" value="1"/>
</dbReference>
<dbReference type="Pfam" id="PF00590">
    <property type="entry name" value="TP_methylase"/>
    <property type="match status" value="1"/>
</dbReference>
<keyword evidence="4" id="KW-0808">Transferase</keyword>
<dbReference type="CDD" id="cd11649">
    <property type="entry name" value="RsmI_like"/>
    <property type="match status" value="1"/>
</dbReference>
<evidence type="ECO:0000256" key="5">
    <source>
        <dbReference type="ARBA" id="ARBA00022691"/>
    </source>
</evidence>
<dbReference type="Gene3D" id="3.30.950.10">
    <property type="entry name" value="Methyltransferase, Cobalt-precorrin-4 Transmethylase, Domain 2"/>
    <property type="match status" value="1"/>
</dbReference>
<name>A0ABS0B1P8_9BACT</name>
<dbReference type="InterPro" id="IPR014776">
    <property type="entry name" value="4pyrrole_Mease_sub2"/>
</dbReference>
<dbReference type="SUPFAM" id="SSF53790">
    <property type="entry name" value="Tetrapyrrole methylase"/>
    <property type="match status" value="1"/>
</dbReference>
<evidence type="ECO:0000256" key="1">
    <source>
        <dbReference type="ARBA" id="ARBA00022490"/>
    </source>
</evidence>